<accession>A0A6U1XKA0</accession>
<reference evidence="1" key="1">
    <citation type="submission" date="2021-01" db="EMBL/GenBank/DDBJ databases">
        <authorList>
            <person name="Corre E."/>
            <person name="Pelletier E."/>
            <person name="Niang G."/>
            <person name="Scheremetjew M."/>
            <person name="Finn R."/>
            <person name="Kale V."/>
            <person name="Holt S."/>
            <person name="Cochrane G."/>
            <person name="Meng A."/>
            <person name="Brown T."/>
            <person name="Cohen L."/>
        </authorList>
    </citation>
    <scope>NUCLEOTIDE SEQUENCE</scope>
    <source>
        <strain evidence="1">DIVA3 518/3/11/1/6</strain>
    </source>
</reference>
<evidence type="ECO:0000313" key="1">
    <source>
        <dbReference type="EMBL" id="CAE2238280.1"/>
    </source>
</evidence>
<dbReference type="EMBL" id="HBKP01023549">
    <property type="protein sequence ID" value="CAE2238280.1"/>
    <property type="molecule type" value="Transcribed_RNA"/>
</dbReference>
<gene>
    <name evidence="1" type="ORF">VSP0166_LOCUS16426</name>
    <name evidence="2" type="ORF">VSP0166_LOCUS16427</name>
</gene>
<proteinExistence type="predicted"/>
<sequence length="202" mass="22854">MLQSVRRRSEICRSDSFLLFPSLLCMNVVGPCLSPVSYAVQQFHRPKNGRHIHKESVNAGTIVNPMVARRIVYSPPLARRLKRSRLHFESDKLSSDDMITEEKHTNEVADVPQRKKQKITQSIPPIAVGKKVYIRFGSNDTDIKLIGSVILTENFGTLVLIKEANPNLSGVPAYSKHWTRWRGEVDSEDNTTPVLDAIHRAE</sequence>
<evidence type="ECO:0000313" key="2">
    <source>
        <dbReference type="EMBL" id="CAE2238282.1"/>
    </source>
</evidence>
<organism evidence="1">
    <name type="scientific">Vannella robusta</name>
    <dbReference type="NCBI Taxonomy" id="1487602"/>
    <lineage>
        <taxon>Eukaryota</taxon>
        <taxon>Amoebozoa</taxon>
        <taxon>Discosea</taxon>
        <taxon>Flabellinia</taxon>
        <taxon>Vannellidae</taxon>
        <taxon>Vannella</taxon>
    </lineage>
</organism>
<dbReference type="EMBL" id="HBKP01023550">
    <property type="protein sequence ID" value="CAE2238282.1"/>
    <property type="molecule type" value="Transcribed_RNA"/>
</dbReference>
<protein>
    <submittedName>
        <fullName evidence="1">Uncharacterized protein</fullName>
    </submittedName>
</protein>
<name>A0A6U1XKA0_9EUKA</name>
<dbReference type="AlphaFoldDB" id="A0A6U1XKA0"/>